<dbReference type="OrthoDB" id="4569196at2"/>
<dbReference type="SMART" id="SM00422">
    <property type="entry name" value="HTH_MERR"/>
    <property type="match status" value="1"/>
</dbReference>
<organism evidence="3 4">
    <name type="scientific">Kutzneria buriramensis</name>
    <dbReference type="NCBI Taxonomy" id="1045776"/>
    <lineage>
        <taxon>Bacteria</taxon>
        <taxon>Bacillati</taxon>
        <taxon>Actinomycetota</taxon>
        <taxon>Actinomycetes</taxon>
        <taxon>Pseudonocardiales</taxon>
        <taxon>Pseudonocardiaceae</taxon>
        <taxon>Kutzneria</taxon>
    </lineage>
</organism>
<keyword evidence="1 3" id="KW-0238">DNA-binding</keyword>
<evidence type="ECO:0000313" key="3">
    <source>
        <dbReference type="EMBL" id="REH46914.1"/>
    </source>
</evidence>
<evidence type="ECO:0000256" key="1">
    <source>
        <dbReference type="ARBA" id="ARBA00023125"/>
    </source>
</evidence>
<dbReference type="PRINTS" id="PR00040">
    <property type="entry name" value="HTHMERR"/>
</dbReference>
<sequence length="242" mass="27208">MLTTGQLAASTGVTVRTVLYYLKRGLLPEPDRDALGHRRYDARSIIALKRIRALSDAGVPLARIDDLLGAEPVEFARIVTQIDEDLSAQIGELERRRRRIAGLAPGDRLVLPDGALRCLDRLRDIGVSDKLVQAERDICILLATLFPDDMPTWIREKRSALDDPELQSLYLEVDRSSEWDPNDERLTDLADSCVAYGDRGRRTPAADAKRHSITALLDRQLDDSPAPWRRLHQLCADRIRPA</sequence>
<dbReference type="InterPro" id="IPR000551">
    <property type="entry name" value="MerR-type_HTH_dom"/>
</dbReference>
<dbReference type="InterPro" id="IPR047057">
    <property type="entry name" value="MerR_fam"/>
</dbReference>
<dbReference type="GO" id="GO:0003677">
    <property type="term" value="F:DNA binding"/>
    <property type="evidence" value="ECO:0007669"/>
    <property type="project" value="UniProtKB-KW"/>
</dbReference>
<comment type="caution">
    <text evidence="3">The sequence shown here is derived from an EMBL/GenBank/DDBJ whole genome shotgun (WGS) entry which is preliminary data.</text>
</comment>
<proteinExistence type="predicted"/>
<dbReference type="CDD" id="cd00592">
    <property type="entry name" value="HTH_MerR-like"/>
    <property type="match status" value="1"/>
</dbReference>
<dbReference type="AlphaFoldDB" id="A0A3E0HKB1"/>
<protein>
    <submittedName>
        <fullName evidence="3">DNA-binding transcriptional MerR regulator</fullName>
    </submittedName>
</protein>
<dbReference type="PANTHER" id="PTHR30204:SF93">
    <property type="entry name" value="HTH MERR-TYPE DOMAIN-CONTAINING PROTEIN"/>
    <property type="match status" value="1"/>
</dbReference>
<feature type="domain" description="HTH merR-type" evidence="2">
    <location>
        <begin position="1"/>
        <end position="70"/>
    </location>
</feature>
<dbReference type="Pfam" id="PF13411">
    <property type="entry name" value="MerR_1"/>
    <property type="match status" value="1"/>
</dbReference>
<gene>
    <name evidence="3" type="ORF">BCF44_10678</name>
</gene>
<dbReference type="InterPro" id="IPR009061">
    <property type="entry name" value="DNA-bd_dom_put_sf"/>
</dbReference>
<accession>A0A3E0HKB1</accession>
<name>A0A3E0HKB1_9PSEU</name>
<dbReference type="Gene3D" id="1.10.1660.10">
    <property type="match status" value="1"/>
</dbReference>
<reference evidence="3 4" key="1">
    <citation type="submission" date="2018-08" db="EMBL/GenBank/DDBJ databases">
        <title>Genomic Encyclopedia of Archaeal and Bacterial Type Strains, Phase II (KMG-II): from individual species to whole genera.</title>
        <authorList>
            <person name="Goeker M."/>
        </authorList>
    </citation>
    <scope>NUCLEOTIDE SEQUENCE [LARGE SCALE GENOMIC DNA]</scope>
    <source>
        <strain evidence="3 4">DSM 45791</strain>
    </source>
</reference>
<evidence type="ECO:0000313" key="4">
    <source>
        <dbReference type="Proteomes" id="UP000256269"/>
    </source>
</evidence>
<keyword evidence="4" id="KW-1185">Reference proteome</keyword>
<evidence type="ECO:0000259" key="2">
    <source>
        <dbReference type="PROSITE" id="PS50937"/>
    </source>
</evidence>
<dbReference type="RefSeq" id="WP_116175598.1">
    <property type="nucleotide sequence ID" value="NZ_CP144375.1"/>
</dbReference>
<dbReference type="SUPFAM" id="SSF46955">
    <property type="entry name" value="Putative DNA-binding domain"/>
    <property type="match status" value="1"/>
</dbReference>
<dbReference type="GO" id="GO:0003700">
    <property type="term" value="F:DNA-binding transcription factor activity"/>
    <property type="evidence" value="ECO:0007669"/>
    <property type="project" value="InterPro"/>
</dbReference>
<dbReference type="PANTHER" id="PTHR30204">
    <property type="entry name" value="REDOX-CYCLING DRUG-SENSING TRANSCRIPTIONAL ACTIVATOR SOXR"/>
    <property type="match status" value="1"/>
</dbReference>
<dbReference type="PROSITE" id="PS50937">
    <property type="entry name" value="HTH_MERR_2"/>
    <property type="match status" value="1"/>
</dbReference>
<dbReference type="EMBL" id="QUNO01000006">
    <property type="protein sequence ID" value="REH46914.1"/>
    <property type="molecule type" value="Genomic_DNA"/>
</dbReference>
<dbReference type="Proteomes" id="UP000256269">
    <property type="component" value="Unassembled WGS sequence"/>
</dbReference>